<dbReference type="AlphaFoldDB" id="A0AAV9XXZ6"/>
<dbReference type="Proteomes" id="UP001311799">
    <property type="component" value="Unassembled WGS sequence"/>
</dbReference>
<comment type="caution">
    <text evidence="1">The sequence shown here is derived from an EMBL/GenBank/DDBJ whole genome shotgun (WGS) entry which is preliminary data.</text>
</comment>
<name>A0AAV9XXZ6_9CRYT</name>
<evidence type="ECO:0000313" key="2">
    <source>
        <dbReference type="Proteomes" id="UP001311799"/>
    </source>
</evidence>
<reference evidence="1 2" key="1">
    <citation type="submission" date="2023-10" db="EMBL/GenBank/DDBJ databases">
        <title>Comparative genomics analysis reveals potential genetic determinants of host preference in Cryptosporidium xiaoi.</title>
        <authorList>
            <person name="Xiao L."/>
            <person name="Li J."/>
        </authorList>
    </citation>
    <scope>NUCLEOTIDE SEQUENCE [LARGE SCALE GENOMIC DNA]</scope>
    <source>
        <strain evidence="1 2">52996</strain>
    </source>
</reference>
<accession>A0AAV9XXZ6</accession>
<keyword evidence="2" id="KW-1185">Reference proteome</keyword>
<proteinExistence type="predicted"/>
<evidence type="ECO:0000313" key="1">
    <source>
        <dbReference type="EMBL" id="KAK6589458.1"/>
    </source>
</evidence>
<organism evidence="1 2">
    <name type="scientific">Cryptosporidium xiaoi</name>
    <dbReference type="NCBI Taxonomy" id="659607"/>
    <lineage>
        <taxon>Eukaryota</taxon>
        <taxon>Sar</taxon>
        <taxon>Alveolata</taxon>
        <taxon>Apicomplexa</taxon>
        <taxon>Conoidasida</taxon>
        <taxon>Coccidia</taxon>
        <taxon>Eucoccidiorida</taxon>
        <taxon>Eimeriorina</taxon>
        <taxon>Cryptosporidiidae</taxon>
        <taxon>Cryptosporidium</taxon>
    </lineage>
</organism>
<protein>
    <submittedName>
        <fullName evidence="1">Uncharacterized protein</fullName>
    </submittedName>
</protein>
<gene>
    <name evidence="1" type="ORF">RS030_203218</name>
</gene>
<dbReference type="EMBL" id="JAWDEY010000012">
    <property type="protein sequence ID" value="KAK6589458.1"/>
    <property type="molecule type" value="Genomic_DNA"/>
</dbReference>
<sequence>MKDLQLNLNLNPKKDNVMFDKDVYFINNNIIENNIKLSTKIRPSILHSICSAFPVCKRTLIELVLNELFHEFVTKPDGIIEDAKYGICIPTLYSVLLLTVCHVHKLKEYEEEWFEEFLKNNKFSFLTPSGCKTEVLFNLLNVLACFGSLKKRPANMQGVELVLLRLGISFYFSLCYIMDYPFSTNRIIKALISGAHEWIHGSQYYNNNHNDIDNLKISNYFDNYNSSKNVYFSQMNNTNNSNKFGLKKISSSNKKDKILIQENTIKNLVDIFDDFTIKLICKYGYRPHCINWNDITLYIKEMNDLALLNLFKFTKNNSNFFDDNFLNEFIYLFNNITSENGKFSSLTEIVGNKNLLGNKHTESSSDFFNYVSNNNNCSSLNEFKKIMYKDTYTYMESNNGECSEKYSFSNFKNDKFLLSEFQDSDDQSDNYDDYCIDNAFNQEFIEKLYLSSHNKNNALNAISSKIKEMTSSKSAKIFSLNKLAKKQLNKFQVKNSTSSYIIKSNKIDNMSKTKPHIDTVNNDADVIYRENRDVVPKTFVKKPSWFGFSKISDQLTTRQNNQNIAFKRTTINSLLNYITHKQQIYESEDNEDPLNVL</sequence>